<dbReference type="Proteomes" id="UP000262056">
    <property type="component" value="Unassembled WGS sequence"/>
</dbReference>
<protein>
    <recommendedName>
        <fullName evidence="1">AB hydrolase-1 domain-containing protein</fullName>
    </recommendedName>
</protein>
<dbReference type="AlphaFoldDB" id="A0A656PMY8"/>
<dbReference type="Gene3D" id="3.40.50.1820">
    <property type="entry name" value="alpha/beta hydrolase"/>
    <property type="match status" value="1"/>
</dbReference>
<evidence type="ECO:0000313" key="2">
    <source>
        <dbReference type="EMBL" id="HCQ40769.1"/>
    </source>
</evidence>
<dbReference type="InterPro" id="IPR029058">
    <property type="entry name" value="AB_hydrolase_fold"/>
</dbReference>
<evidence type="ECO:0000259" key="1">
    <source>
        <dbReference type="Pfam" id="PF00561"/>
    </source>
</evidence>
<dbReference type="Pfam" id="PF00561">
    <property type="entry name" value="Abhydrolase_1"/>
    <property type="match status" value="1"/>
</dbReference>
<dbReference type="EMBL" id="DQFB01000004">
    <property type="protein sequence ID" value="HCQ40769.1"/>
    <property type="molecule type" value="Genomic_DNA"/>
</dbReference>
<comment type="caution">
    <text evidence="2">The sequence shown here is derived from an EMBL/GenBank/DDBJ whole genome shotgun (WGS) entry which is preliminary data.</text>
</comment>
<dbReference type="InterPro" id="IPR000073">
    <property type="entry name" value="AB_hydrolase_1"/>
</dbReference>
<accession>A0A656PMY8</accession>
<name>A0A656PMY8_UNCKA</name>
<feature type="domain" description="AB hydrolase-1" evidence="1">
    <location>
        <begin position="41"/>
        <end position="168"/>
    </location>
</feature>
<reference evidence="2 3" key="1">
    <citation type="journal article" date="2018" name="Nat. Biotechnol.">
        <title>A standardized bacterial taxonomy based on genome phylogeny substantially revises the tree of life.</title>
        <authorList>
            <person name="Parks D.H."/>
            <person name="Chuvochina M."/>
            <person name="Waite D.W."/>
            <person name="Rinke C."/>
            <person name="Skarshewski A."/>
            <person name="Chaumeil P.A."/>
            <person name="Hugenholtz P."/>
        </authorList>
    </citation>
    <scope>NUCLEOTIDE SEQUENCE [LARGE SCALE GENOMIC DNA]</scope>
    <source>
        <strain evidence="2">UBA12021</strain>
    </source>
</reference>
<evidence type="ECO:0000313" key="3">
    <source>
        <dbReference type="Proteomes" id="UP000262056"/>
    </source>
</evidence>
<sequence length="304" mass="34023">MYNFRMADIGQTNVTLVQTETADKLVLNGILSIPNKNSKNIVLHIHGTSGSFYWNSFYSYLSKMSVDLGLTFLATNNRGSGVYEVEKGTVYHGASLEKFEDCLLDIDAWIEFCLSKGYTNIILEGHSFGTEKSVYYLVKGKYKDKIKAVILLGFSDTVGTQRSYEKKIGKNYFEEANKLVGENRGEYLLADLGALCGELPISAQTYLNYFSENSACSMALPLRNGRDLKYFQKITVPILGVIGDKDDGEYTIIPINDAIKLLNSENIHAEAYKIKDCNHGFDGKEVELAKIVETFLTQKILTLE</sequence>
<proteinExistence type="predicted"/>
<organism evidence="2 3">
    <name type="scientific">candidate division WWE3 bacterium</name>
    <dbReference type="NCBI Taxonomy" id="2053526"/>
    <lineage>
        <taxon>Bacteria</taxon>
        <taxon>Katanobacteria</taxon>
    </lineage>
</organism>
<dbReference type="SUPFAM" id="SSF53474">
    <property type="entry name" value="alpha/beta-Hydrolases"/>
    <property type="match status" value="1"/>
</dbReference>
<gene>
    <name evidence="2" type="ORF">DIU24_03620</name>
</gene>